<evidence type="ECO:0000313" key="1">
    <source>
        <dbReference type="EMBL" id="MPN44350.1"/>
    </source>
</evidence>
<organism evidence="1">
    <name type="scientific">bioreactor metagenome</name>
    <dbReference type="NCBI Taxonomy" id="1076179"/>
    <lineage>
        <taxon>unclassified sequences</taxon>
        <taxon>metagenomes</taxon>
        <taxon>ecological metagenomes</taxon>
    </lineage>
</organism>
<dbReference type="EMBL" id="VSSQ01103412">
    <property type="protein sequence ID" value="MPN44350.1"/>
    <property type="molecule type" value="Genomic_DNA"/>
</dbReference>
<sequence>MILETFVFKKSNHLMNADKNSFINIFTLYIDTYLNWAALYYSELVLQSNNFKMLPATLRGAIYFSNAITLKKRDNFNACIKNLKLSVAECPLYKDIVKLVIKQLIEGDQP</sequence>
<gene>
    <name evidence="1" type="ORF">SDC9_191915</name>
</gene>
<comment type="caution">
    <text evidence="1">The sequence shown here is derived from an EMBL/GenBank/DDBJ whole genome shotgun (WGS) entry which is preliminary data.</text>
</comment>
<proteinExistence type="predicted"/>
<name>A0A645HZK2_9ZZZZ</name>
<accession>A0A645HZK2</accession>
<reference evidence="1" key="1">
    <citation type="submission" date="2019-08" db="EMBL/GenBank/DDBJ databases">
        <authorList>
            <person name="Kucharzyk K."/>
            <person name="Murdoch R.W."/>
            <person name="Higgins S."/>
            <person name="Loffler F."/>
        </authorList>
    </citation>
    <scope>NUCLEOTIDE SEQUENCE</scope>
</reference>
<dbReference type="AlphaFoldDB" id="A0A645HZK2"/>
<protein>
    <submittedName>
        <fullName evidence="1">Uncharacterized protein</fullName>
    </submittedName>
</protein>